<evidence type="ECO:0000313" key="1">
    <source>
        <dbReference type="EMBL" id="KUL32156.1"/>
    </source>
</evidence>
<organism evidence="1 2">
    <name type="scientific">Streptomyces regalis</name>
    <dbReference type="NCBI Taxonomy" id="68262"/>
    <lineage>
        <taxon>Bacteria</taxon>
        <taxon>Bacillati</taxon>
        <taxon>Actinomycetota</taxon>
        <taxon>Actinomycetes</taxon>
        <taxon>Kitasatosporales</taxon>
        <taxon>Streptomycetaceae</taxon>
        <taxon>Streptomyces</taxon>
    </lineage>
</organism>
<gene>
    <name evidence="1" type="ORF">ADL12_23460</name>
</gene>
<dbReference type="EMBL" id="LLZG01000231">
    <property type="protein sequence ID" value="KUL32156.1"/>
    <property type="molecule type" value="Genomic_DNA"/>
</dbReference>
<accession>A0A124GAG4</accession>
<dbReference type="Proteomes" id="UP000053923">
    <property type="component" value="Unassembled WGS sequence"/>
</dbReference>
<protein>
    <submittedName>
        <fullName evidence="1">Uncharacterized protein</fullName>
    </submittedName>
</protein>
<sequence>MIEPSSSMESQRSHTVVAPIVTGYSHEGHSVWVKWREAAVAWPVAVRASQMIGVPTKPVAMR</sequence>
<name>A0A124GAG4_9ACTN</name>
<evidence type="ECO:0000313" key="2">
    <source>
        <dbReference type="Proteomes" id="UP000053923"/>
    </source>
</evidence>
<reference evidence="2" key="1">
    <citation type="submission" date="2015-10" db="EMBL/GenBank/DDBJ databases">
        <authorList>
            <person name="Ju K.-S."/>
            <person name="Doroghazi J.R."/>
            <person name="Metcalf W.W."/>
        </authorList>
    </citation>
    <scope>NUCLEOTIDE SEQUENCE [LARGE SCALE GENOMIC DNA]</scope>
    <source>
        <strain evidence="2">NRRL 3151</strain>
    </source>
</reference>
<comment type="caution">
    <text evidence="1">The sequence shown here is derived from an EMBL/GenBank/DDBJ whole genome shotgun (WGS) entry which is preliminary data.</text>
</comment>
<proteinExistence type="predicted"/>
<dbReference type="AlphaFoldDB" id="A0A124GAG4"/>
<keyword evidence="2" id="KW-1185">Reference proteome</keyword>